<comment type="caution">
    <text evidence="2">The sequence shown here is derived from an EMBL/GenBank/DDBJ whole genome shotgun (WGS) entry which is preliminary data.</text>
</comment>
<protein>
    <recommendedName>
        <fullName evidence="1">N-acetyltransferase domain-containing protein</fullName>
    </recommendedName>
</protein>
<dbReference type="InterPro" id="IPR031165">
    <property type="entry name" value="GNAT_YJDJ"/>
</dbReference>
<keyword evidence="3" id="KW-1185">Reference proteome</keyword>
<proteinExistence type="predicted"/>
<dbReference type="EMBL" id="JACHJC010000001">
    <property type="protein sequence ID" value="MBB5113317.1"/>
    <property type="molecule type" value="Genomic_DNA"/>
</dbReference>
<organism evidence="2 3">
    <name type="scientific">Micromonospora echinospora</name>
    <name type="common">Micromonospora purpurea</name>
    <dbReference type="NCBI Taxonomy" id="1877"/>
    <lineage>
        <taxon>Bacteria</taxon>
        <taxon>Bacillati</taxon>
        <taxon>Actinomycetota</taxon>
        <taxon>Actinomycetes</taxon>
        <taxon>Micromonosporales</taxon>
        <taxon>Micromonosporaceae</taxon>
        <taxon>Micromonospora</taxon>
    </lineage>
</organism>
<gene>
    <name evidence="2" type="ORF">FHU28_003156</name>
</gene>
<dbReference type="InterPro" id="IPR016181">
    <property type="entry name" value="Acyl_CoA_acyltransferase"/>
</dbReference>
<evidence type="ECO:0000259" key="1">
    <source>
        <dbReference type="PROSITE" id="PS51729"/>
    </source>
</evidence>
<evidence type="ECO:0000313" key="3">
    <source>
        <dbReference type="Proteomes" id="UP000618986"/>
    </source>
</evidence>
<dbReference type="Gene3D" id="3.40.630.30">
    <property type="match status" value="1"/>
</dbReference>
<dbReference type="PROSITE" id="PS51729">
    <property type="entry name" value="GNAT_YJDJ"/>
    <property type="match status" value="1"/>
</dbReference>
<dbReference type="SUPFAM" id="SSF55729">
    <property type="entry name" value="Acyl-CoA N-acyltransferases (Nat)"/>
    <property type="match status" value="1"/>
</dbReference>
<feature type="domain" description="N-acetyltransferase" evidence="1">
    <location>
        <begin position="40"/>
        <end position="131"/>
    </location>
</feature>
<sequence length="157" mass="16939">MTANRGRIAADADAISISKGHRMIREIHDNTGALVTVELNKNLPIGTYTISLAEGSPAGRVDFVDSVKVVGERIVFHTEVDRDFGGRGLAGLLVREVLADSIRTSVTVVPVCPLFADHLKRHGHEFVADGGNFRPPTPADFALVRRATKPHVSSPPR</sequence>
<dbReference type="Pfam" id="PF14542">
    <property type="entry name" value="Acetyltransf_CG"/>
    <property type="match status" value="1"/>
</dbReference>
<dbReference type="Proteomes" id="UP000618986">
    <property type="component" value="Unassembled WGS sequence"/>
</dbReference>
<dbReference type="RefSeq" id="WP_221453210.1">
    <property type="nucleotide sequence ID" value="NZ_JACHJC010000001.1"/>
</dbReference>
<reference evidence="2 3" key="1">
    <citation type="submission" date="2020-08" db="EMBL/GenBank/DDBJ databases">
        <title>Sequencing the genomes of 1000 actinobacteria strains.</title>
        <authorList>
            <person name="Klenk H.-P."/>
        </authorList>
    </citation>
    <scope>NUCLEOTIDE SEQUENCE [LARGE SCALE GENOMIC DNA]</scope>
    <source>
        <strain evidence="2 3">DSM 43036</strain>
    </source>
</reference>
<name>A0ABR6MG47_MICEC</name>
<accession>A0ABR6MG47</accession>
<dbReference type="GeneID" id="300293721"/>
<evidence type="ECO:0000313" key="2">
    <source>
        <dbReference type="EMBL" id="MBB5113317.1"/>
    </source>
</evidence>